<keyword evidence="8" id="KW-1003">Cell membrane</keyword>
<evidence type="ECO:0000313" key="11">
    <source>
        <dbReference type="Proteomes" id="UP000295375"/>
    </source>
</evidence>
<evidence type="ECO:0000259" key="9">
    <source>
        <dbReference type="Pfam" id="PF01794"/>
    </source>
</evidence>
<evidence type="ECO:0000256" key="6">
    <source>
        <dbReference type="ARBA" id="ARBA00023004"/>
    </source>
</evidence>
<dbReference type="GO" id="GO:0005886">
    <property type="term" value="C:plasma membrane"/>
    <property type="evidence" value="ECO:0007669"/>
    <property type="project" value="UniProtKB-SubCell"/>
</dbReference>
<comment type="caution">
    <text evidence="10">The sequence shown here is derived from an EMBL/GenBank/DDBJ whole genome shotgun (WGS) entry which is preliminary data.</text>
</comment>
<dbReference type="Pfam" id="PF01794">
    <property type="entry name" value="Ferric_reduct"/>
    <property type="match status" value="1"/>
</dbReference>
<keyword evidence="6 8" id="KW-0408">Iron</keyword>
<evidence type="ECO:0000256" key="2">
    <source>
        <dbReference type="ARBA" id="ARBA00022448"/>
    </source>
</evidence>
<keyword evidence="8" id="KW-0288">FMN</keyword>
<dbReference type="GO" id="GO:0020037">
    <property type="term" value="F:heme binding"/>
    <property type="evidence" value="ECO:0007669"/>
    <property type="project" value="UniProtKB-UniRule"/>
</dbReference>
<feature type="transmembrane region" description="Helical" evidence="8">
    <location>
        <begin position="154"/>
        <end position="171"/>
    </location>
</feature>
<keyword evidence="11" id="KW-1185">Reference proteome</keyword>
<reference evidence="10 11" key="1">
    <citation type="submission" date="2019-03" db="EMBL/GenBank/DDBJ databases">
        <title>Genomic Encyclopedia of Type Strains, Phase IV (KMG-IV): sequencing the most valuable type-strain genomes for metagenomic binning, comparative biology and taxonomic classification.</title>
        <authorList>
            <person name="Goeker M."/>
        </authorList>
    </citation>
    <scope>NUCLEOTIDE SEQUENCE [LARGE SCALE GENOMIC DNA]</scope>
    <source>
        <strain evidence="10 11">DSM 103792</strain>
    </source>
</reference>
<keyword evidence="3 8" id="KW-0349">Heme</keyword>
<comment type="similarity">
    <text evidence="8">Belongs to the MsrQ family.</text>
</comment>
<accession>A0A4R6UGW7</accession>
<dbReference type="GO" id="GO:0046872">
    <property type="term" value="F:metal ion binding"/>
    <property type="evidence" value="ECO:0007669"/>
    <property type="project" value="UniProtKB-KW"/>
</dbReference>
<evidence type="ECO:0000256" key="8">
    <source>
        <dbReference type="HAMAP-Rule" id="MF_01207"/>
    </source>
</evidence>
<comment type="cofactor">
    <cofactor evidence="8">
        <name>FMN</name>
        <dbReference type="ChEBI" id="CHEBI:58210"/>
    </cofactor>
    <text evidence="8">Binds 1 FMN per subunit.</text>
</comment>
<dbReference type="Proteomes" id="UP000295375">
    <property type="component" value="Unassembled WGS sequence"/>
</dbReference>
<keyword evidence="8" id="KW-0249">Electron transport</keyword>
<dbReference type="GO" id="GO:0010181">
    <property type="term" value="F:FMN binding"/>
    <property type="evidence" value="ECO:0007669"/>
    <property type="project" value="UniProtKB-UniRule"/>
</dbReference>
<keyword evidence="5 8" id="KW-1133">Transmembrane helix</keyword>
<comment type="subunit">
    <text evidence="8">Heterodimer of a catalytic subunit (MsrP) and a heme-binding subunit (MsrQ).</text>
</comment>
<dbReference type="GO" id="GO:0009055">
    <property type="term" value="F:electron transfer activity"/>
    <property type="evidence" value="ECO:0007669"/>
    <property type="project" value="UniProtKB-UniRule"/>
</dbReference>
<feature type="transmembrane region" description="Helical" evidence="8">
    <location>
        <begin position="85"/>
        <end position="107"/>
    </location>
</feature>
<evidence type="ECO:0000256" key="1">
    <source>
        <dbReference type="ARBA" id="ARBA00004141"/>
    </source>
</evidence>
<comment type="function">
    <text evidence="8">Part of the MsrPQ system that repairs oxidized periplasmic proteins containing methionine sulfoxide residues (Met-O), using respiratory chain electrons. Thus protects these proteins from oxidative-stress damage caused by reactive species of oxygen and chlorine generated by the host defense mechanisms. MsrPQ is essential for the maintenance of envelope integrity under bleach stress, rescuing a wide series of structurally unrelated periplasmic proteins from methionine oxidation. MsrQ provides electrons for reduction to the reductase catalytic subunit MsrP, using the quinone pool of the respiratory chain.</text>
</comment>
<evidence type="ECO:0000256" key="3">
    <source>
        <dbReference type="ARBA" id="ARBA00022617"/>
    </source>
</evidence>
<dbReference type="GO" id="GO:0016679">
    <property type="term" value="F:oxidoreductase activity, acting on diphenols and related substances as donors"/>
    <property type="evidence" value="ECO:0007669"/>
    <property type="project" value="TreeGrafter"/>
</dbReference>
<evidence type="ECO:0000313" key="10">
    <source>
        <dbReference type="EMBL" id="TDQ44519.1"/>
    </source>
</evidence>
<sequence>MQLPLLNHPTWRRWLLKPLAFFAMLWPFADLLHGAVTASLGADPQKVIMLTTGRWALYSLMMCLSMTPLRLLTGQPAWIAFRRMLGLFSFFYLCLHLTTFVVLYMGLEWRNIGAEIIERPYITVGMLAFLLMLPLAITSNRYSMRKLGRRWHKLHRLVYVIAVLGVWHYFWQVKSDLNQPVLFIFILSLLFGLRIYNRFFGGRQAVKSQ</sequence>
<feature type="transmembrane region" description="Helical" evidence="8">
    <location>
        <begin position="14"/>
        <end position="35"/>
    </location>
</feature>
<feature type="domain" description="Ferric oxidoreductase" evidence="9">
    <location>
        <begin position="52"/>
        <end position="166"/>
    </location>
</feature>
<evidence type="ECO:0000256" key="7">
    <source>
        <dbReference type="ARBA" id="ARBA00023136"/>
    </source>
</evidence>
<dbReference type="EMBL" id="SNYM01000024">
    <property type="protein sequence ID" value="TDQ44519.1"/>
    <property type="molecule type" value="Genomic_DNA"/>
</dbReference>
<comment type="cofactor">
    <cofactor evidence="8">
        <name>heme b</name>
        <dbReference type="ChEBI" id="CHEBI:60344"/>
    </cofactor>
    <text evidence="8">Binds 1 heme b (iron(II)-protoporphyrin IX) group per subunit.</text>
</comment>
<dbReference type="InterPro" id="IPR022837">
    <property type="entry name" value="MsrQ-like"/>
</dbReference>
<comment type="subcellular location">
    <subcellularLocation>
        <location evidence="8">Cell membrane</location>
        <topology evidence="8">Multi-pass membrane protein</topology>
    </subcellularLocation>
    <subcellularLocation>
        <location evidence="1">Membrane</location>
        <topology evidence="1">Multi-pass membrane protein</topology>
    </subcellularLocation>
</comment>
<keyword evidence="8" id="KW-0479">Metal-binding</keyword>
<dbReference type="PANTHER" id="PTHR36964:SF1">
    <property type="entry name" value="PROTEIN-METHIONINE-SULFOXIDE REDUCTASE HEME-BINDING SUBUNIT MSRQ"/>
    <property type="match status" value="1"/>
</dbReference>
<keyword evidence="7 8" id="KW-0472">Membrane</keyword>
<dbReference type="InterPro" id="IPR013130">
    <property type="entry name" value="Fe3_Rdtase_TM_dom"/>
</dbReference>
<keyword evidence="4 8" id="KW-0812">Transmembrane</keyword>
<dbReference type="GO" id="GO:0030091">
    <property type="term" value="P:protein repair"/>
    <property type="evidence" value="ECO:0007669"/>
    <property type="project" value="UniProtKB-UniRule"/>
</dbReference>
<dbReference type="AlphaFoldDB" id="A0A4R6UGW7"/>
<dbReference type="HAMAP" id="MF_01207">
    <property type="entry name" value="MsrQ"/>
    <property type="match status" value="1"/>
</dbReference>
<dbReference type="PANTHER" id="PTHR36964">
    <property type="entry name" value="PROTEIN-METHIONINE-SULFOXIDE REDUCTASE HEME-BINDING SUBUNIT MSRQ"/>
    <property type="match status" value="1"/>
</dbReference>
<evidence type="ECO:0000256" key="5">
    <source>
        <dbReference type="ARBA" id="ARBA00022989"/>
    </source>
</evidence>
<dbReference type="RefSeq" id="WP_133593147.1">
    <property type="nucleotide sequence ID" value="NZ_SNYM01000024.1"/>
</dbReference>
<feature type="transmembrane region" description="Helical" evidence="8">
    <location>
        <begin position="119"/>
        <end position="142"/>
    </location>
</feature>
<organism evidence="10 11">
    <name type="scientific">Permianibacter aggregans</name>
    <dbReference type="NCBI Taxonomy" id="1510150"/>
    <lineage>
        <taxon>Bacteria</taxon>
        <taxon>Pseudomonadati</taxon>
        <taxon>Pseudomonadota</taxon>
        <taxon>Gammaproteobacteria</taxon>
        <taxon>Pseudomonadales</taxon>
        <taxon>Pseudomonadaceae</taxon>
        <taxon>Permianibacter</taxon>
    </lineage>
</organism>
<gene>
    <name evidence="8" type="primary">msrQ</name>
    <name evidence="10" type="ORF">EV696_1241</name>
</gene>
<feature type="transmembrane region" description="Helical" evidence="8">
    <location>
        <begin position="55"/>
        <end position="73"/>
    </location>
</feature>
<name>A0A4R6UGW7_9GAMM</name>
<proteinExistence type="inferred from homology"/>
<keyword evidence="2 8" id="KW-0813">Transport</keyword>
<evidence type="ECO:0000256" key="4">
    <source>
        <dbReference type="ARBA" id="ARBA00022692"/>
    </source>
</evidence>
<protein>
    <recommendedName>
        <fullName evidence="8">Protein-methionine-sulfoxide reductase heme-binding subunit MsrQ</fullName>
    </recommendedName>
    <alternativeName>
        <fullName evidence="8">Flavocytochrome MsrQ</fullName>
    </alternativeName>
</protein>
<keyword evidence="8" id="KW-0285">Flavoprotein</keyword>
<dbReference type="OrthoDB" id="9788328at2"/>
<feature type="transmembrane region" description="Helical" evidence="8">
    <location>
        <begin position="177"/>
        <end position="196"/>
    </location>
</feature>